<feature type="transmembrane region" description="Helical" evidence="10">
    <location>
        <begin position="525"/>
        <end position="543"/>
    </location>
</feature>
<evidence type="ECO:0000313" key="12">
    <source>
        <dbReference type="Proteomes" id="UP000037069"/>
    </source>
</evidence>
<feature type="transmembrane region" description="Helical" evidence="10">
    <location>
        <begin position="2781"/>
        <end position="2801"/>
    </location>
</feature>
<evidence type="ECO:0000256" key="9">
    <source>
        <dbReference type="ARBA" id="ARBA00023224"/>
    </source>
</evidence>
<name>A0A0L0BXK4_LUCCU</name>
<evidence type="ECO:0000256" key="2">
    <source>
        <dbReference type="ARBA" id="ARBA00022475"/>
    </source>
</evidence>
<comment type="caution">
    <text evidence="11">The sequence shown here is derived from an EMBL/GenBank/DDBJ whole genome shotgun (WGS) entry which is preliminary data.</text>
</comment>
<feature type="transmembrane region" description="Helical" evidence="10">
    <location>
        <begin position="834"/>
        <end position="860"/>
    </location>
</feature>
<feature type="transmembrane region" description="Helical" evidence="10">
    <location>
        <begin position="2454"/>
        <end position="2474"/>
    </location>
</feature>
<keyword evidence="5" id="KW-0552">Olfaction</keyword>
<comment type="subcellular location">
    <subcellularLocation>
        <location evidence="1">Cell membrane</location>
        <topology evidence="1">Multi-pass membrane protein</topology>
    </subcellularLocation>
</comment>
<feature type="transmembrane region" description="Helical" evidence="10">
    <location>
        <begin position="1534"/>
        <end position="1558"/>
    </location>
</feature>
<protein>
    <submittedName>
        <fullName evidence="11">Odorant receptor 59a</fullName>
    </submittedName>
</protein>
<feature type="transmembrane region" description="Helical" evidence="10">
    <location>
        <begin position="1247"/>
        <end position="1265"/>
    </location>
</feature>
<feature type="transmembrane region" description="Helical" evidence="10">
    <location>
        <begin position="760"/>
        <end position="781"/>
    </location>
</feature>
<feature type="transmembrane region" description="Helical" evidence="10">
    <location>
        <begin position="2752"/>
        <end position="2775"/>
    </location>
</feature>
<feature type="transmembrane region" description="Helical" evidence="10">
    <location>
        <begin position="291"/>
        <end position="312"/>
    </location>
</feature>
<dbReference type="PANTHER" id="PTHR21137:SF35">
    <property type="entry name" value="ODORANT RECEPTOR 19A-RELATED"/>
    <property type="match status" value="1"/>
</dbReference>
<feature type="transmembrane region" description="Helical" evidence="10">
    <location>
        <begin position="72"/>
        <end position="90"/>
    </location>
</feature>
<feature type="transmembrane region" description="Helical" evidence="10">
    <location>
        <begin position="2338"/>
        <end position="2356"/>
    </location>
</feature>
<feature type="transmembrane region" description="Helical" evidence="10">
    <location>
        <begin position="2525"/>
        <end position="2543"/>
    </location>
</feature>
<feature type="transmembrane region" description="Helical" evidence="10">
    <location>
        <begin position="640"/>
        <end position="660"/>
    </location>
</feature>
<dbReference type="PANTHER" id="PTHR21137">
    <property type="entry name" value="ODORANT RECEPTOR"/>
    <property type="match status" value="1"/>
</dbReference>
<dbReference type="InterPro" id="IPR004117">
    <property type="entry name" value="7tm6_olfct_rcpt"/>
</dbReference>
<feature type="transmembrane region" description="Helical" evidence="10">
    <location>
        <begin position="1594"/>
        <end position="1618"/>
    </location>
</feature>
<feature type="transmembrane region" description="Helical" evidence="10">
    <location>
        <begin position="2235"/>
        <end position="2253"/>
    </location>
</feature>
<feature type="transmembrane region" description="Helical" evidence="10">
    <location>
        <begin position="2563"/>
        <end position="2589"/>
    </location>
</feature>
<keyword evidence="9" id="KW-0807">Transducer</keyword>
<feature type="transmembrane region" description="Helical" evidence="10">
    <location>
        <begin position="129"/>
        <end position="151"/>
    </location>
</feature>
<feature type="transmembrane region" description="Helical" evidence="10">
    <location>
        <begin position="2199"/>
        <end position="2223"/>
    </location>
</feature>
<keyword evidence="3" id="KW-0716">Sensory transduction</keyword>
<feature type="transmembrane region" description="Helical" evidence="10">
    <location>
        <begin position="36"/>
        <end position="60"/>
    </location>
</feature>
<proteinExistence type="predicted"/>
<evidence type="ECO:0000256" key="7">
    <source>
        <dbReference type="ARBA" id="ARBA00023136"/>
    </source>
</evidence>
<sequence length="2875" mass="334955">MSTTTTTIQGESIFRTHFICWRILGFLPTAKYRQLYIAYSILVNIVITVAYPLHLIVGLFKSTTMYDIIKNLAIALTCLVCSIKTVAIWLKFTNIRNMFDIIKRQDQRISLAEDESYYYKNITFKNVRLVLYTFVILCIGSSSFAELMVLWNGLMGSWELMYPGYFPFDTFSSAKLYLVAHVYQYVGVSFQILQNVLNDTFAAMHLALLSGQIHALSMRVAKLGRDVKKSQTENNQELLKCIQDHKDILIYRSKLQEVISFYMFLQILFTSINLCATIVFVILFATDFFTMLYYFFYFLAMTGEILPVCYYGTIMEEEFQNLTYALFSSNWMDQDAVFKKHLRIFAETTKKPFNTKAMKGKSLFRGHFICWRILGFLPTVKYRQLYIAYSIFMNTMITFIYPLHLIIGLSQCTNITELIQNLSINLTSAVAAIKTLVIRLKFRNIQNIFDIIKRQDERASLAIDENYYYKNVVFRSVRFIFLLFVAVCIAAGSFVELATLINGLMGTWRLLYPGYFPFDPFSSTKLYMVAHIYQFVGMAYLILQNVVHDTFAVMHLALLSGQTHVLSMRVSKLGRKTSKHENNQELLKCVQDHKDLLAYRSVLEEFISFYMFLQIFCTTVVLCASIVVILLLTFDPLIKISVFVYFLSMLGEIFPVCYYGSIMELEFENLTFAIFSSNWMDQDVRPAFERLDWPTFATYPNIQLERMFGVHNFVRMGVNFDGVHHTMIKTTLNGESLFRAHFIGWRILGLYPTKRYRQLYIAYSLFVNITISVCYPLHLMIGLFESNNISDVIENLAINLTSFVCTTKALDKRISLSRDEVRYYKNVVFKNVRFVFKMFLILSVIAGLCVELSALINCLMGTWRLLYLGSFPFDPFASTKLYIVAHIYQLVGVSFHILQNLVHDTYAAMHLALLSGQLHALVCYPLHLMIGLFESNNISDVIENLAINLTCFVCTTKALVIWLKFNEIQNLFDIIRRQDERISLARDETRYYKNVVFRNVRFVFIMFVVLCAVAGSCVELSTLINCLMGTWRLLYLGSFPFDPFASTKLYIVAHIYQLVGVTFHILQNVVHDTYAAMHLALLSGQLHALGMRVSKLGKDKKKSQDENNRELLLCIQDHKDLLEYRYKLEEFISFYMFLQIFCTTVVLCVTIVFVILFTTDPFTKMYYCSYFLAMAGEIFPVCYYVETIFHSHFIYWRILGFLPTEKYRKLYIAYAIIINIMVTLIYPVHLIIGLIMSSTLYEVIKNLAVVVTVLVCCIKTIIIRLKFQNIEHMLDIIKRQNKRISLDKEEAYYFKYVVLKALDRILKMFFTLYTAAGVFGELSVLGNGLVGGTWNLMYPAYFIFDPYANTTLYCVAHVYQFVGVSYLILQDIVHDSFATMHLALLSGQVRILSMRITKLGVDPKKSKLKNNQELLDCIADHKDLLEYRQKLEEVISFYMFVQILFTSINMCSTVVFLILFTSDLFSLIYYIVYFLSMAAEIMPVCYYGTIIETEFQNLTYAIFSSNWMEQDKVFKKNLMIFAEATKKNLYMQAWLFYVNLDSFIFACKNAYSMFALIMNMNNSKTMKGKSLFRGHFICWRIMGFLPTVKYRQLYIAYSFLMNTMITFFYPLHLIIGLAQCTNITELIQNVCINLTATVAATKTLVIRLKFRNIQNIFDIIERQDERASLAIDEHHYYQNIVLRRIRYIFLLFLAVCIAAGSFVELATLINGIMGTWRLLYPGYFPFDPFSNTKLYMVAHIYQFVGMAYLILQDVVHDTFAVMHLALLSGQTHVLSMRVCKLGRSKNKAENNQELLKVLTSVFKITHTDNRQQKTMTTTIQNVKTLFRIHFICWRILGFLPTDKFRQLYIAYAVIVNIMVTIFYPIHLIVGLIMSNTLYDFIKNLAIVVTAILCSIKTIIMWLKFQNIEDILDIITKQNERILLDKDETRYFKYGVLRNLDRVFRMFIIMYISAGVFAELSVLGNGILGTWRLLYPAYFVFDPFSNSSLYFVAHVYQFIGASIIIMQLLVIDTFGTMYMALLSGQLHTLNMRLSKLGADPYKTKRENNLKLLNCIQDHKDLLEYRQKLEEVLSFYIFVQIIFTSIIMCSSVAFLILFTSDAFTLIYYTVYLLATALEFLPLCYYGTVVEMEFANLTYSIFSSNWLEQDKIFKQNLRIFAETTKKSLHITAWQFYINLDSFLFTCWRILGFLPTEKYRQLYIAYAVILNIMVTIIYPVHLIIGLIMSSTLYDAIKNLAVVVTVLLCSIKTIIMWLKFQNIEDMLDIITRQNKRISLDKEEARYFNQMVLRDLNRIFKMFLILYTTAGVFGELSVLVNGLLGNWILMFPAYFVFDPYASSTLYFVAHIYQFIGASFIIVQDVITDSFATMNLALLSSQLHTLNMRLTKLGVEPMKTNMTNNQELLDCIKDHKDLLKYRQKLQNIISFYMFVQILFTSINMCATVLFLMLFTTDVFTLIYYFVYFASKAAEIMPLCYYGTIIEIEFKNLTYALFSSNWLEQDKGETLFRLHFFFWRILGNSPGKDYRELYIIYSIFINVIITIYYPLHLMIGLFESKTKFDIIKNLAINLTCLACSIKTFAIWLKFGNVRLIFDIIRKQDKRINKSKDESNYYKMVVFPSLDKIMLMYKVLFMGAGLTSEVAVLTNGFLGSWRLMYPAFFPFDPFANHWLYTLAHVYQFFGVSFQILQNLVNDSFAGMHMALLSGQVHILSMRVSKIGYNPKKTKEDNNRELLECIQDHKDLLEYRRKLEEVVSQYMFVQILFTSINMCVTIVFLILFARDPFTMIYYFIYLLCMPAEILPACYYGTIMEFEFQNLSYALFSTNWMDQSIEFKKNLRIFAEQANKPLYLMAWLVRINMTSFLYACKNAYSLFAVVMNIK</sequence>
<feature type="transmembrane region" description="Helical" evidence="10">
    <location>
        <begin position="1848"/>
        <end position="1872"/>
    </location>
</feature>
<dbReference type="Proteomes" id="UP000037069">
    <property type="component" value="Unassembled WGS sequence"/>
</dbReference>
<evidence type="ECO:0000256" key="10">
    <source>
        <dbReference type="SAM" id="Phobius"/>
    </source>
</evidence>
<feature type="transmembrane region" description="Helical" evidence="10">
    <location>
        <begin position="1942"/>
        <end position="1967"/>
    </location>
</feature>
<dbReference type="EMBL" id="JRES01001180">
    <property type="protein sequence ID" value="KNC24726.1"/>
    <property type="molecule type" value="Genomic_DNA"/>
</dbReference>
<dbReference type="GO" id="GO:0005886">
    <property type="term" value="C:plasma membrane"/>
    <property type="evidence" value="ECO:0007669"/>
    <property type="project" value="UniProtKB-SubCell"/>
</dbReference>
<feature type="transmembrane region" description="Helical" evidence="10">
    <location>
        <begin position="1169"/>
        <end position="1189"/>
    </location>
</feature>
<feature type="transmembrane region" description="Helical" evidence="10">
    <location>
        <begin position="1049"/>
        <end position="1067"/>
    </location>
</feature>
<dbReference type="OrthoDB" id="7548151at2759"/>
<feature type="transmembrane region" description="Helical" evidence="10">
    <location>
        <begin position="1884"/>
        <end position="1902"/>
    </location>
</feature>
<feature type="transmembrane region" description="Helical" evidence="10">
    <location>
        <begin position="1134"/>
        <end position="1157"/>
    </location>
</feature>
<keyword evidence="7 10" id="KW-0472">Membrane</keyword>
<feature type="transmembrane region" description="Helical" evidence="10">
    <location>
        <begin position="1687"/>
        <end position="1713"/>
    </location>
</feature>
<gene>
    <name evidence="11" type="ORF">FF38_05432</name>
</gene>
<evidence type="ECO:0000256" key="8">
    <source>
        <dbReference type="ARBA" id="ARBA00023170"/>
    </source>
</evidence>
<keyword evidence="4 10" id="KW-0812">Transmembrane</keyword>
<dbReference type="GO" id="GO:0004984">
    <property type="term" value="F:olfactory receptor activity"/>
    <property type="evidence" value="ECO:0007669"/>
    <property type="project" value="InterPro"/>
</dbReference>
<feature type="transmembrane region" description="Helical" evidence="10">
    <location>
        <begin position="1467"/>
        <end position="1489"/>
    </location>
</feature>
<evidence type="ECO:0000256" key="4">
    <source>
        <dbReference type="ARBA" id="ARBA00022692"/>
    </source>
</evidence>
<feature type="transmembrane region" description="Helical" evidence="10">
    <location>
        <begin position="1733"/>
        <end position="1751"/>
    </location>
</feature>
<evidence type="ECO:0000256" key="5">
    <source>
        <dbReference type="ARBA" id="ARBA00022725"/>
    </source>
</evidence>
<accession>A0A0L0BXK4</accession>
<keyword evidence="12" id="KW-1185">Reference proteome</keyword>
<keyword evidence="2" id="KW-1003">Cell membrane</keyword>
<dbReference type="GO" id="GO:0005549">
    <property type="term" value="F:odorant binding"/>
    <property type="evidence" value="ECO:0007669"/>
    <property type="project" value="InterPro"/>
</dbReference>
<evidence type="ECO:0000313" key="11">
    <source>
        <dbReference type="EMBL" id="KNC24726.1"/>
    </source>
</evidence>
<feature type="transmembrane region" description="Helical" evidence="10">
    <location>
        <begin position="479"/>
        <end position="505"/>
    </location>
</feature>
<keyword evidence="8 11" id="KW-0675">Receptor</keyword>
<feature type="transmembrane region" description="Helical" evidence="10">
    <location>
        <begin position="609"/>
        <end position="634"/>
    </location>
</feature>
<feature type="transmembrane region" description="Helical" evidence="10">
    <location>
        <begin position="2073"/>
        <end position="2097"/>
    </location>
</feature>
<reference evidence="11 12" key="1">
    <citation type="journal article" date="2015" name="Nat. Commun.">
        <title>Lucilia cuprina genome unlocks parasitic fly biology to underpin future interventions.</title>
        <authorList>
            <person name="Anstead C.A."/>
            <person name="Korhonen P.K."/>
            <person name="Young N.D."/>
            <person name="Hall R.S."/>
            <person name="Jex A.R."/>
            <person name="Murali S.C."/>
            <person name="Hughes D.S."/>
            <person name="Lee S.F."/>
            <person name="Perry T."/>
            <person name="Stroehlein A.J."/>
            <person name="Ansell B.R."/>
            <person name="Breugelmans B."/>
            <person name="Hofmann A."/>
            <person name="Qu J."/>
            <person name="Dugan S."/>
            <person name="Lee S.L."/>
            <person name="Chao H."/>
            <person name="Dinh H."/>
            <person name="Han Y."/>
            <person name="Doddapaneni H.V."/>
            <person name="Worley K.C."/>
            <person name="Muzny D.M."/>
            <person name="Ioannidis P."/>
            <person name="Waterhouse R.M."/>
            <person name="Zdobnov E.M."/>
            <person name="James P.J."/>
            <person name="Bagnall N.H."/>
            <person name="Kotze A.C."/>
            <person name="Gibbs R.A."/>
            <person name="Richards S."/>
            <person name="Batterham P."/>
            <person name="Gasser R.B."/>
        </authorList>
    </citation>
    <scope>NUCLEOTIDE SEQUENCE [LARGE SCALE GENOMIC DNA]</scope>
    <source>
        <strain evidence="11 12">LS</strain>
        <tissue evidence="11">Full body</tissue>
    </source>
</reference>
<dbReference type="GO" id="GO:0007165">
    <property type="term" value="P:signal transduction"/>
    <property type="evidence" value="ECO:0007669"/>
    <property type="project" value="UniProtKB-KW"/>
</dbReference>
<evidence type="ECO:0000256" key="3">
    <source>
        <dbReference type="ARBA" id="ARBA00022606"/>
    </source>
</evidence>
<organism evidence="11 12">
    <name type="scientific">Lucilia cuprina</name>
    <name type="common">Green bottle fly</name>
    <name type="synonym">Australian sheep blowfly</name>
    <dbReference type="NCBI Taxonomy" id="7375"/>
    <lineage>
        <taxon>Eukaryota</taxon>
        <taxon>Metazoa</taxon>
        <taxon>Ecdysozoa</taxon>
        <taxon>Arthropoda</taxon>
        <taxon>Hexapoda</taxon>
        <taxon>Insecta</taxon>
        <taxon>Pterygota</taxon>
        <taxon>Neoptera</taxon>
        <taxon>Endopterygota</taxon>
        <taxon>Diptera</taxon>
        <taxon>Brachycera</taxon>
        <taxon>Muscomorpha</taxon>
        <taxon>Oestroidea</taxon>
        <taxon>Calliphoridae</taxon>
        <taxon>Luciliinae</taxon>
        <taxon>Lucilia</taxon>
    </lineage>
</organism>
<feature type="transmembrane region" description="Helical" evidence="10">
    <location>
        <begin position="261"/>
        <end position="285"/>
    </location>
</feature>
<evidence type="ECO:0000256" key="6">
    <source>
        <dbReference type="ARBA" id="ARBA00022989"/>
    </source>
</evidence>
<feature type="transmembrane region" description="Helical" evidence="10">
    <location>
        <begin position="1350"/>
        <end position="1369"/>
    </location>
</feature>
<feature type="transmembrane region" description="Helical" evidence="10">
    <location>
        <begin position="2103"/>
        <end position="2123"/>
    </location>
</feature>
<feature type="transmembrane region" description="Helical" evidence="10">
    <location>
        <begin position="1987"/>
        <end position="2010"/>
    </location>
</feature>
<dbReference type="Pfam" id="PF02949">
    <property type="entry name" value="7tm_6"/>
    <property type="match status" value="9"/>
</dbReference>
<feature type="transmembrane region" description="Helical" evidence="10">
    <location>
        <begin position="2422"/>
        <end position="2448"/>
    </location>
</feature>
<dbReference type="OMA" id="CWRILGF"/>
<feature type="transmembrane region" description="Helical" evidence="10">
    <location>
        <begin position="386"/>
        <end position="407"/>
    </location>
</feature>
<feature type="transmembrane region" description="Helical" evidence="10">
    <location>
        <begin position="2626"/>
        <end position="2645"/>
    </location>
</feature>
<keyword evidence="6 10" id="KW-1133">Transmembrane helix</keyword>
<feature type="transmembrane region" description="Helical" evidence="10">
    <location>
        <begin position="1002"/>
        <end position="1028"/>
    </location>
</feature>
<feature type="transmembrane region" description="Helical" evidence="10">
    <location>
        <begin position="2298"/>
        <end position="2318"/>
    </location>
</feature>
<feature type="transmembrane region" description="Helical" evidence="10">
    <location>
        <begin position="1435"/>
        <end position="1460"/>
    </location>
</feature>
<evidence type="ECO:0000256" key="1">
    <source>
        <dbReference type="ARBA" id="ARBA00004651"/>
    </source>
</evidence>
<feature type="transmembrane region" description="Helical" evidence="10">
    <location>
        <begin position="1210"/>
        <end position="1235"/>
    </location>
</feature>
<feature type="transmembrane region" description="Helical" evidence="10">
    <location>
        <begin position="1310"/>
        <end position="1330"/>
    </location>
</feature>